<evidence type="ECO:0000256" key="13">
    <source>
        <dbReference type="SAM" id="MobiDB-lite"/>
    </source>
</evidence>
<evidence type="ECO:0000256" key="12">
    <source>
        <dbReference type="PIRSR" id="PIRSR619342-50"/>
    </source>
</evidence>
<dbReference type="InterPro" id="IPR019342">
    <property type="entry name" value="NADH_UbQ_OxRdtase_FeS-su5"/>
</dbReference>
<evidence type="ECO:0000313" key="14">
    <source>
        <dbReference type="EMBL" id="JAC23111.1"/>
    </source>
</evidence>
<name>A0A023FMX2_AMBCJ</name>
<feature type="compositionally biased region" description="Basic and acidic residues" evidence="13">
    <location>
        <begin position="74"/>
        <end position="85"/>
    </location>
</feature>
<keyword evidence="9" id="KW-0496">Mitochondrion</keyword>
<evidence type="ECO:0000256" key="2">
    <source>
        <dbReference type="ARBA" id="ARBA00004569"/>
    </source>
</evidence>
<keyword evidence="5" id="KW-0813">Transport</keyword>
<evidence type="ECO:0000256" key="8">
    <source>
        <dbReference type="ARBA" id="ARBA00022982"/>
    </source>
</evidence>
<protein>
    <submittedName>
        <fullName evidence="14">Putative mitochondrial respiratory chain complex i</fullName>
    </submittedName>
</protein>
<evidence type="ECO:0000256" key="11">
    <source>
        <dbReference type="ARBA" id="ARBA00023157"/>
    </source>
</evidence>
<comment type="subcellular location">
    <subcellularLocation>
        <location evidence="3">Mitochondrion inner membrane</location>
        <topology evidence="3">Peripheral membrane protein</topology>
    </subcellularLocation>
    <subcellularLocation>
        <location evidence="2">Mitochondrion intermembrane space</location>
    </subcellularLocation>
</comment>
<dbReference type="PANTHER" id="PTHR21268:SF2">
    <property type="entry name" value="NADH DEHYDROGENASE [UBIQUINONE] IRON-SULFUR PROTEIN 5"/>
    <property type="match status" value="1"/>
</dbReference>
<dbReference type="GO" id="GO:0005743">
    <property type="term" value="C:mitochondrial inner membrane"/>
    <property type="evidence" value="ECO:0007669"/>
    <property type="project" value="UniProtKB-SubCell"/>
</dbReference>
<organism evidence="14">
    <name type="scientific">Amblyomma cajennense</name>
    <name type="common">Cayenne tick</name>
    <name type="synonym">Acarus cajennensis</name>
    <dbReference type="NCBI Taxonomy" id="34607"/>
    <lineage>
        <taxon>Eukaryota</taxon>
        <taxon>Metazoa</taxon>
        <taxon>Ecdysozoa</taxon>
        <taxon>Arthropoda</taxon>
        <taxon>Chelicerata</taxon>
        <taxon>Arachnida</taxon>
        <taxon>Acari</taxon>
        <taxon>Parasitiformes</taxon>
        <taxon>Ixodida</taxon>
        <taxon>Ixodoidea</taxon>
        <taxon>Ixodidae</taxon>
        <taxon>Amblyomminae</taxon>
        <taxon>Amblyomma</taxon>
    </lineage>
</organism>
<keyword evidence="10" id="KW-0472">Membrane</keyword>
<comment type="function">
    <text evidence="1">Accessory subunit of the mitochondrial membrane respiratory chain NADH dehydrogenase (Complex I), that is believed not to be involved in catalysis. Complex I functions in the transfer of electrons from NADH to the respiratory chain. The immediate electron acceptor for the enzyme is believed to be ubiquinone.</text>
</comment>
<evidence type="ECO:0000256" key="4">
    <source>
        <dbReference type="ARBA" id="ARBA00007372"/>
    </source>
</evidence>
<dbReference type="PANTHER" id="PTHR21268">
    <property type="entry name" value="NADH DEHYDROGENASE [UBIQUINONE] IRON-SULFUR PROTEIN 5"/>
    <property type="match status" value="1"/>
</dbReference>
<comment type="similarity">
    <text evidence="4">Belongs to the complex I NDUFS5 subunit family.</text>
</comment>
<keyword evidence="7" id="KW-0999">Mitochondrion inner membrane</keyword>
<dbReference type="AlphaFoldDB" id="A0A023FMX2"/>
<dbReference type="GO" id="GO:0005758">
    <property type="term" value="C:mitochondrial intermembrane space"/>
    <property type="evidence" value="ECO:0007669"/>
    <property type="project" value="UniProtKB-SubCell"/>
</dbReference>
<feature type="region of interest" description="Disordered" evidence="13">
    <location>
        <begin position="74"/>
        <end position="101"/>
    </location>
</feature>
<dbReference type="Pfam" id="PF10200">
    <property type="entry name" value="Ndufs5"/>
    <property type="match status" value="1"/>
</dbReference>
<evidence type="ECO:0000256" key="9">
    <source>
        <dbReference type="ARBA" id="ARBA00023128"/>
    </source>
</evidence>
<evidence type="ECO:0000256" key="7">
    <source>
        <dbReference type="ARBA" id="ARBA00022792"/>
    </source>
</evidence>
<dbReference type="PROSITE" id="PS51808">
    <property type="entry name" value="CHCH"/>
    <property type="match status" value="1"/>
</dbReference>
<evidence type="ECO:0000256" key="1">
    <source>
        <dbReference type="ARBA" id="ARBA00003195"/>
    </source>
</evidence>
<evidence type="ECO:0000256" key="10">
    <source>
        <dbReference type="ARBA" id="ARBA00023136"/>
    </source>
</evidence>
<evidence type="ECO:0000256" key="3">
    <source>
        <dbReference type="ARBA" id="ARBA00004637"/>
    </source>
</evidence>
<evidence type="ECO:0000256" key="6">
    <source>
        <dbReference type="ARBA" id="ARBA00022660"/>
    </source>
</evidence>
<dbReference type="EMBL" id="GBBK01001371">
    <property type="protein sequence ID" value="JAC23111.1"/>
    <property type="molecule type" value="mRNA"/>
</dbReference>
<reference evidence="14" key="1">
    <citation type="submission" date="2014-03" db="EMBL/GenBank/DDBJ databases">
        <title>The sialotranscriptome of Amblyomma triste, Amblyomma parvum and Amblyomma cajennense ticks, uncovered by 454-based RNA-seq.</title>
        <authorList>
            <person name="Garcia G.R."/>
            <person name="Gardinassi L.G."/>
            <person name="Ribeiro J.M."/>
            <person name="Anatriello E."/>
            <person name="Ferreira B.R."/>
            <person name="Moreira H.N."/>
            <person name="Mafra C."/>
            <person name="Olegario M.M."/>
            <person name="Szabo P.J."/>
            <person name="Miranda-Santos I.K."/>
            <person name="Maruyama S.R."/>
        </authorList>
    </citation>
    <scope>NUCLEOTIDE SEQUENCE</scope>
    <source>
        <strain evidence="14">Uberlandia</strain>
        <tissue evidence="14">Salivary glands</tissue>
    </source>
</reference>
<feature type="disulfide bond" evidence="12">
    <location>
        <begin position="22"/>
        <end position="55"/>
    </location>
</feature>
<feature type="disulfide bond" evidence="12">
    <location>
        <begin position="32"/>
        <end position="45"/>
    </location>
</feature>
<keyword evidence="8" id="KW-0249">Electron transport</keyword>
<keyword evidence="6" id="KW-0679">Respiratory chain</keyword>
<accession>A0A023FMX2</accession>
<proteinExistence type="evidence at transcript level"/>
<sequence length="101" mass="12035">MFRTPFTDLVSSSVETEGYRKCHKLSMQLALCKEAYGLNRAPEKCKAEDEDFKECMFGFKQRMRVQLMQKERERQFKNGEREQKYAEPATMDGYNMRNPFN</sequence>
<keyword evidence="11 12" id="KW-1015">Disulfide bond</keyword>
<evidence type="ECO:0000256" key="5">
    <source>
        <dbReference type="ARBA" id="ARBA00022448"/>
    </source>
</evidence>